<dbReference type="Proteomes" id="UP000708347">
    <property type="component" value="Unassembled WGS sequence"/>
</dbReference>
<comment type="caution">
    <text evidence="1">The sequence shown here is derived from an EMBL/GenBank/DDBJ whole genome shotgun (WGS) entry which is preliminary data.</text>
</comment>
<gene>
    <name evidence="1" type="ORF">FEG63_00195</name>
</gene>
<name>A0ABX2JJX1_9MYCO</name>
<evidence type="ECO:0000313" key="1">
    <source>
        <dbReference type="EMBL" id="NTY57968.1"/>
    </source>
</evidence>
<dbReference type="RefSeq" id="WP_174395989.1">
    <property type="nucleotide sequence ID" value="NZ_VBSB01000001.1"/>
</dbReference>
<keyword evidence="2" id="KW-1185">Reference proteome</keyword>
<proteinExistence type="predicted"/>
<evidence type="ECO:0000313" key="2">
    <source>
        <dbReference type="Proteomes" id="UP000708347"/>
    </source>
</evidence>
<reference evidence="1 2" key="1">
    <citation type="submission" date="2019-05" db="EMBL/GenBank/DDBJ databases">
        <title>Mycolicibacterium sphagni ENV482 genome assembly.</title>
        <authorList>
            <person name="Chen W."/>
            <person name="Faulkner N.W."/>
            <person name="Hyman M.R."/>
        </authorList>
    </citation>
    <scope>NUCLEOTIDE SEQUENCE [LARGE SCALE GENOMIC DNA]</scope>
    <source>
        <strain evidence="1 2">ENV482</strain>
    </source>
</reference>
<sequence length="427" mass="46693">MAAELVPVRIGVTAGDLYTLWAPRWRDGGDEWEAFLGKDEDLFAFESVADLAAFVRTDTDNDLADHPAWEDLASANAHKLEPKKDREVDLITVEELLSEKPTEESVTALANTMAVVSSIGSVCELPAVTRFFNGNPNLGLLSGGFEQFSGKPGLKRWSVVGEIVGRGWDSVLSAIDEVITTPDVDERAAKLAADELEEPYEEEVEETAAVAADEDATDADDDADAEEAAADEVVGAPQDAVVLGGDADFWTEVGIDPVRITTGSGTVYTLRCYFDDRPIFLGRNGRISVFGSERALARSLADQRDHDLADLSTYDDIHTAATDGSLRVDVTEENIYMLTGLSDDISDGPDTIDRDQLELAVEFVRDVGEYAEEDLVDRLLADDHALGKLVDYVLDPEENSRPAGPYAAAVKEWEEIERFVESRLRRE</sequence>
<organism evidence="1 2">
    <name type="scientific">Mycolicibacterium sphagni</name>
    <dbReference type="NCBI Taxonomy" id="1786"/>
    <lineage>
        <taxon>Bacteria</taxon>
        <taxon>Bacillati</taxon>
        <taxon>Actinomycetota</taxon>
        <taxon>Actinomycetes</taxon>
        <taxon>Mycobacteriales</taxon>
        <taxon>Mycobacteriaceae</taxon>
        <taxon>Mycolicibacterium</taxon>
    </lineage>
</organism>
<protein>
    <submittedName>
        <fullName evidence="1">Primosomal protein</fullName>
    </submittedName>
</protein>
<accession>A0ABX2JJX1</accession>
<dbReference type="EMBL" id="VBSB01000001">
    <property type="protein sequence ID" value="NTY57968.1"/>
    <property type="molecule type" value="Genomic_DNA"/>
</dbReference>